<sequence>MDPAAMQAASSTYNSQPFSSTQMYSGYAYSNPQAPQQQQQQIGTAVSHDQYPSLSQPAAPMGSQGPMASRTFADPTAVPAMQSAGGYGAQTPYFASGTPGMNMGTGGMYTSAPSAAVPQMHQGYGMPSPAPAAQPQAASFFYGQANGMPGAPLQPQPGSFFNPGLQPQHASFMQHHPYHPMQGMPMMQGMHPPGESQAKNANEVVVFFEAMENVPKAQGDWGSSEYIVQAWIDPEDEKNPKYKIGPVVGKSVGDEKSDCAWLGGYSLRVNHRGMARWLHLKILCQDLMFNDMIGRISVELTDPNISKILAYPIRSVAGRQRGTLSLSIALFGGVAAEESSKEERAGLGMRGFEGEGGMTVRERGGQDRGGFEMPAWLANVFSGRSGEENAYRGNTRKSKSCW</sequence>
<protein>
    <submittedName>
        <fullName evidence="2">Uncharacterized protein</fullName>
    </submittedName>
</protein>
<evidence type="ECO:0000313" key="2">
    <source>
        <dbReference type="EMBL" id="CEM43288.1"/>
    </source>
</evidence>
<feature type="compositionally biased region" description="Low complexity" evidence="1">
    <location>
        <begin position="32"/>
        <end position="41"/>
    </location>
</feature>
<evidence type="ECO:0000256" key="1">
    <source>
        <dbReference type="SAM" id="MobiDB-lite"/>
    </source>
</evidence>
<accession>A0A0G4HGR7</accession>
<feature type="region of interest" description="Disordered" evidence="1">
    <location>
        <begin position="24"/>
        <end position="67"/>
    </location>
</feature>
<reference evidence="2" key="1">
    <citation type="submission" date="2014-11" db="EMBL/GenBank/DDBJ databases">
        <authorList>
            <person name="Otto D Thomas"/>
            <person name="Naeem Raeece"/>
        </authorList>
    </citation>
    <scope>NUCLEOTIDE SEQUENCE</scope>
</reference>
<organism evidence="2">
    <name type="scientific">Chromera velia CCMP2878</name>
    <dbReference type="NCBI Taxonomy" id="1169474"/>
    <lineage>
        <taxon>Eukaryota</taxon>
        <taxon>Sar</taxon>
        <taxon>Alveolata</taxon>
        <taxon>Colpodellida</taxon>
        <taxon>Chromeraceae</taxon>
        <taxon>Chromera</taxon>
    </lineage>
</organism>
<dbReference type="VEuPathDB" id="CryptoDB:Cvel_6787"/>
<dbReference type="EMBL" id="CDMZ01002651">
    <property type="protein sequence ID" value="CEM43288.1"/>
    <property type="molecule type" value="Genomic_DNA"/>
</dbReference>
<name>A0A0G4HGR7_9ALVE</name>
<gene>
    <name evidence="2" type="ORF">Cvel_6787</name>
</gene>
<dbReference type="AlphaFoldDB" id="A0A0G4HGR7"/>
<proteinExistence type="predicted"/>